<feature type="compositionally biased region" description="Basic and acidic residues" evidence="1">
    <location>
        <begin position="99"/>
        <end position="112"/>
    </location>
</feature>
<dbReference type="Proteomes" id="UP001152519">
    <property type="component" value="Unassembled WGS sequence"/>
</dbReference>
<feature type="region of interest" description="Disordered" evidence="1">
    <location>
        <begin position="1"/>
        <end position="470"/>
    </location>
</feature>
<feature type="compositionally biased region" description="Basic and acidic residues" evidence="1">
    <location>
        <begin position="348"/>
        <end position="361"/>
    </location>
</feature>
<feature type="compositionally biased region" description="Basic and acidic residues" evidence="1">
    <location>
        <begin position="119"/>
        <end position="136"/>
    </location>
</feature>
<feature type="compositionally biased region" description="Basic and acidic residues" evidence="1">
    <location>
        <begin position="15"/>
        <end position="26"/>
    </location>
</feature>
<protein>
    <submittedName>
        <fullName evidence="2">Uncharacterized protein</fullName>
    </submittedName>
</protein>
<comment type="caution">
    <text evidence="2">The sequence shown here is derived from an EMBL/GenBank/DDBJ whole genome shotgun (WGS) entry which is preliminary data.</text>
</comment>
<proteinExistence type="predicted"/>
<dbReference type="AlphaFoldDB" id="A0A9W4GMT0"/>
<feature type="compositionally biased region" description="Basic and acidic residues" evidence="1">
    <location>
        <begin position="210"/>
        <end position="219"/>
    </location>
</feature>
<gene>
    <name evidence="2" type="ORF">SCOCK_10050</name>
</gene>
<feature type="compositionally biased region" description="Basic and acidic residues" evidence="1">
    <location>
        <begin position="261"/>
        <end position="270"/>
    </location>
</feature>
<name>A0A9W4GMT0_9ACTN</name>
<sequence>MRRGNPGLPSACGGRELRRDRDRDQPGRPVPPCRSGEGGQAGGARRARQPGWRVCEHRVHPYQDDGRQRAPGVSGATRRRVRRADRAGVGRPGRGARAQADDGGRRAGELREPAGAGRARPDRGRGPVHRSQDGRGRPWGRQDTGDRCTGDRHRHRLQAQAAGARRSGGHRRPGLDVDHGAGRPARAPGHSRRRLHRAGVRPDVPQVRQRGHDRPDRPATADGGGRRRLGRGRRDPARRGHHDPDVGDARTGRGGRWRPGAADRPHAERRAAHRGLPPDVGHRPRPQHRGPDHGGGRNPAARQRLGRGRRVPGDLRPRCVRDGRRQGRPGLHTPLVRRLPDPARQPARRAEGEHAGPDRSLHRLHRPAARPRRHDRAAGQGAGPGGPGRKAAHELRHPGAGDRGDARLHEGRRRRGHRGDPRRRRPRRGGRRDHDRHPGRHAGQAPLHGHGERSLHAPAAGGGPQQPLRGIRRAGLTAGSVAAARTRTVRLPFIDALRRRLWLRAAGGGLPGVCAGAHVSVRLLGAVPVQAHH</sequence>
<dbReference type="EMBL" id="CAJSLV010000001">
    <property type="protein sequence ID" value="CAG6390581.1"/>
    <property type="molecule type" value="Genomic_DNA"/>
</dbReference>
<feature type="compositionally biased region" description="Basic and acidic residues" evidence="1">
    <location>
        <begin position="391"/>
        <end position="409"/>
    </location>
</feature>
<feature type="compositionally biased region" description="Basic and acidic residues" evidence="1">
    <location>
        <begin position="54"/>
        <end position="68"/>
    </location>
</feature>
<organism evidence="2 3">
    <name type="scientific">Actinacidiphila cocklensis</name>
    <dbReference type="NCBI Taxonomy" id="887465"/>
    <lineage>
        <taxon>Bacteria</taxon>
        <taxon>Bacillati</taxon>
        <taxon>Actinomycetota</taxon>
        <taxon>Actinomycetes</taxon>
        <taxon>Kitasatosporales</taxon>
        <taxon>Streptomycetaceae</taxon>
        <taxon>Actinacidiphila</taxon>
    </lineage>
</organism>
<evidence type="ECO:0000313" key="3">
    <source>
        <dbReference type="Proteomes" id="UP001152519"/>
    </source>
</evidence>
<reference evidence="2" key="1">
    <citation type="submission" date="2021-05" db="EMBL/GenBank/DDBJ databases">
        <authorList>
            <person name="Arsene-Ploetze F."/>
        </authorList>
    </citation>
    <scope>NUCLEOTIDE SEQUENCE</scope>
    <source>
        <strain evidence="2">DSM 42138</strain>
    </source>
</reference>
<feature type="compositionally biased region" description="Basic and acidic residues" evidence="1">
    <location>
        <begin position="232"/>
        <end position="251"/>
    </location>
</feature>
<feature type="compositionally biased region" description="Basic residues" evidence="1">
    <location>
        <begin position="189"/>
        <end position="199"/>
    </location>
</feature>
<feature type="compositionally biased region" description="Basic residues" evidence="1">
    <location>
        <begin position="362"/>
        <end position="375"/>
    </location>
</feature>
<feature type="compositionally biased region" description="Basic residues" evidence="1">
    <location>
        <begin position="410"/>
        <end position="431"/>
    </location>
</feature>
<evidence type="ECO:0000313" key="2">
    <source>
        <dbReference type="EMBL" id="CAG6390581.1"/>
    </source>
</evidence>
<accession>A0A9W4GMT0</accession>
<keyword evidence="3" id="KW-1185">Reference proteome</keyword>
<feature type="compositionally biased region" description="Basic and acidic residues" evidence="1">
    <location>
        <begin position="311"/>
        <end position="325"/>
    </location>
</feature>
<evidence type="ECO:0000256" key="1">
    <source>
        <dbReference type="SAM" id="MobiDB-lite"/>
    </source>
</evidence>